<dbReference type="PANTHER" id="PTHR12322">
    <property type="entry name" value="DOUBLESEX AND MAB-3 RELATED TRANSCRIPTION FACTOR DMRT"/>
    <property type="match status" value="1"/>
</dbReference>
<evidence type="ECO:0000256" key="7">
    <source>
        <dbReference type="SAM" id="MobiDB-lite"/>
    </source>
</evidence>
<dbReference type="InterPro" id="IPR026607">
    <property type="entry name" value="DMRT"/>
</dbReference>
<dbReference type="Gene3D" id="4.10.1040.10">
    <property type="entry name" value="DM DNA-binding domain"/>
    <property type="match status" value="1"/>
</dbReference>
<dbReference type="GO" id="GO:0043565">
    <property type="term" value="F:sequence-specific DNA binding"/>
    <property type="evidence" value="ECO:0007669"/>
    <property type="project" value="InterPro"/>
</dbReference>
<evidence type="ECO:0000256" key="3">
    <source>
        <dbReference type="ARBA" id="ARBA00022833"/>
    </source>
</evidence>
<protein>
    <submittedName>
        <fullName evidence="9">DMRT E</fullName>
    </submittedName>
</protein>
<name>K4NSS0_NEMVE</name>
<keyword evidence="5 6" id="KW-0539">Nucleus</keyword>
<feature type="DNA-binding region" description="DM" evidence="6">
    <location>
        <begin position="26"/>
        <end position="73"/>
    </location>
</feature>
<evidence type="ECO:0000259" key="8">
    <source>
        <dbReference type="PROSITE" id="PS50809"/>
    </source>
</evidence>
<reference evidence="9" key="1">
    <citation type="journal article" date="2012" name="Dev. Biol.">
        <title>The Xenopus doublesex-related gene Dmrt5 is required for olfactory placode neurogenesis.</title>
        <authorList>
            <person name="Parlier D."/>
            <person name="Moers V."/>
            <person name="Van Campenhout C."/>
            <person name="Preillon J."/>
            <person name="Leclere L."/>
            <person name="Saulnier A."/>
            <person name="Sirakov M."/>
            <person name="Busengdal H."/>
            <person name="Kricha S."/>
            <person name="Marine J.C."/>
            <person name="Rentzsch F."/>
            <person name="Bellefroid E.J."/>
        </authorList>
    </citation>
    <scope>NUCLEOTIDE SEQUENCE</scope>
</reference>
<evidence type="ECO:0000256" key="4">
    <source>
        <dbReference type="ARBA" id="ARBA00023125"/>
    </source>
</evidence>
<dbReference type="PROSITE" id="PS50809">
    <property type="entry name" value="DM_2"/>
    <property type="match status" value="1"/>
</dbReference>
<dbReference type="FunFam" id="4.10.1040.10:FF:000001">
    <property type="entry name" value="doublesex- and mab-3-related transcription factor 1"/>
    <property type="match status" value="1"/>
</dbReference>
<dbReference type="AlphaFoldDB" id="K4NSS0"/>
<evidence type="ECO:0000256" key="2">
    <source>
        <dbReference type="ARBA" id="ARBA00022723"/>
    </source>
</evidence>
<accession>K4NSS0</accession>
<dbReference type="GO" id="GO:0005634">
    <property type="term" value="C:nucleus"/>
    <property type="evidence" value="ECO:0007669"/>
    <property type="project" value="UniProtKB-SubCell"/>
</dbReference>
<keyword evidence="2 6" id="KW-0479">Metal-binding</keyword>
<dbReference type="GO" id="GO:0046872">
    <property type="term" value="F:metal ion binding"/>
    <property type="evidence" value="ECO:0007669"/>
    <property type="project" value="UniProtKB-KW"/>
</dbReference>
<dbReference type="PANTHER" id="PTHR12322:SF53">
    <property type="entry name" value="DOUBLESEX-MAB RELATED 11E"/>
    <property type="match status" value="1"/>
</dbReference>
<feature type="compositionally biased region" description="Polar residues" evidence="7">
    <location>
        <begin position="120"/>
        <end position="138"/>
    </location>
</feature>
<dbReference type="HOGENOM" id="CLU_211847_0_0_1"/>
<dbReference type="Pfam" id="PF00751">
    <property type="entry name" value="DM"/>
    <property type="match status" value="1"/>
</dbReference>
<feature type="region of interest" description="Disordered" evidence="7">
    <location>
        <begin position="95"/>
        <end position="157"/>
    </location>
</feature>
<proteinExistence type="evidence at transcript level"/>
<feature type="compositionally biased region" description="Basic and acidic residues" evidence="7">
    <location>
        <begin position="285"/>
        <end position="295"/>
    </location>
</feature>
<comment type="similarity">
    <text evidence="1">Belongs to the DMRT family.</text>
</comment>
<evidence type="ECO:0000256" key="6">
    <source>
        <dbReference type="PROSITE-ProRule" id="PRU00070"/>
    </source>
</evidence>
<dbReference type="EMBL" id="JX559767">
    <property type="protein sequence ID" value="AFV47369.1"/>
    <property type="molecule type" value="mRNA"/>
</dbReference>
<dbReference type="InterPro" id="IPR001275">
    <property type="entry name" value="DM_DNA-bd"/>
</dbReference>
<dbReference type="Pfam" id="PF03474">
    <property type="entry name" value="DMA"/>
    <property type="match status" value="1"/>
</dbReference>
<dbReference type="InterPro" id="IPR005173">
    <property type="entry name" value="DMA"/>
</dbReference>
<dbReference type="SMART" id="SM00301">
    <property type="entry name" value="DM"/>
    <property type="match status" value="1"/>
</dbReference>
<feature type="region of interest" description="Disordered" evidence="7">
    <location>
        <begin position="203"/>
        <end position="222"/>
    </location>
</feature>
<evidence type="ECO:0000256" key="1">
    <source>
        <dbReference type="ARBA" id="ARBA00006834"/>
    </source>
</evidence>
<keyword evidence="3 6" id="KW-0862">Zinc</keyword>
<comment type="subcellular location">
    <subcellularLocation>
        <location evidence="6">Nucleus</location>
    </subcellularLocation>
</comment>
<keyword evidence="4 6" id="KW-0238">DNA-binding</keyword>
<dbReference type="SUPFAM" id="SSF82927">
    <property type="entry name" value="Cysteine-rich DNA binding domain, (DM domain)"/>
    <property type="match status" value="1"/>
</dbReference>
<evidence type="ECO:0000256" key="5">
    <source>
        <dbReference type="ARBA" id="ARBA00023242"/>
    </source>
</evidence>
<sequence length="346" mass="38026">MVADMKEEALDSPLDKNHLSNRTPKCTRCRNHGILSDLRGHKHQCRFKDCACNECMIVAERQKLTAARIALYRQQRIDEPEMRINGEDAHSLVMHPNGMWNGEADKSLDSSFGKRKYPPSTDSGSNSPGSDQSTSTNGLKRRALDSPPLLTNGASNGSVPLPQDVLCRAFPNYTQAALDIVLKGCNGNLMHAIEVITQCETTSSRQSPHLQPPVIPSSGEPGTMNPLIPPLYKMNYMNGQYRFLMPPPGMMPLGFSMLPPGGAPPYFPPQSMSTPAYEDGASNSHHTERPLDGERDTAVVPKTEHVEQSVSLTNGNASSPRKRCKYCVTELRDSDRACHQCGRLAL</sequence>
<organism evidence="9">
    <name type="scientific">Nematostella vectensis</name>
    <name type="common">Starlet sea anemone</name>
    <dbReference type="NCBI Taxonomy" id="45351"/>
    <lineage>
        <taxon>Eukaryota</taxon>
        <taxon>Metazoa</taxon>
        <taxon>Cnidaria</taxon>
        <taxon>Anthozoa</taxon>
        <taxon>Hexacorallia</taxon>
        <taxon>Actiniaria</taxon>
        <taxon>Edwardsiidae</taxon>
        <taxon>Nematostella</taxon>
    </lineage>
</organism>
<feature type="domain" description="DM" evidence="8">
    <location>
        <begin position="26"/>
        <end position="73"/>
    </location>
</feature>
<dbReference type="InterPro" id="IPR036407">
    <property type="entry name" value="DM_DNA-bd_sf"/>
</dbReference>
<feature type="region of interest" description="Disordered" evidence="7">
    <location>
        <begin position="268"/>
        <end position="295"/>
    </location>
</feature>
<evidence type="ECO:0000313" key="9">
    <source>
        <dbReference type="EMBL" id="AFV47369.1"/>
    </source>
</evidence>
<dbReference type="GO" id="GO:0006355">
    <property type="term" value="P:regulation of DNA-templated transcription"/>
    <property type="evidence" value="ECO:0007669"/>
    <property type="project" value="InterPro"/>
</dbReference>
<dbReference type="PROSITE" id="PS40000">
    <property type="entry name" value="DM_1"/>
    <property type="match status" value="1"/>
</dbReference>